<organism evidence="1 2">
    <name type="scientific">Rangifer tarandus platyrhynchus</name>
    <name type="common">Svalbard reindeer</name>
    <dbReference type="NCBI Taxonomy" id="3082113"/>
    <lineage>
        <taxon>Eukaryota</taxon>
        <taxon>Metazoa</taxon>
        <taxon>Chordata</taxon>
        <taxon>Craniata</taxon>
        <taxon>Vertebrata</taxon>
        <taxon>Euteleostomi</taxon>
        <taxon>Mammalia</taxon>
        <taxon>Eutheria</taxon>
        <taxon>Laurasiatheria</taxon>
        <taxon>Artiodactyla</taxon>
        <taxon>Ruminantia</taxon>
        <taxon>Pecora</taxon>
        <taxon>Cervidae</taxon>
        <taxon>Odocoileinae</taxon>
        <taxon>Rangifer</taxon>
    </lineage>
</organism>
<protein>
    <submittedName>
        <fullName evidence="1">Uncharacterized protein</fullName>
    </submittedName>
</protein>
<gene>
    <name evidence="1" type="ORF">MRATA1EN22A_LOCUS5072</name>
</gene>
<reference evidence="1" key="2">
    <citation type="submission" date="2025-03" db="EMBL/GenBank/DDBJ databases">
        <authorList>
            <consortium name="ELIXIR-Norway"/>
            <consortium name="Elixir Norway"/>
        </authorList>
    </citation>
    <scope>NUCLEOTIDE SEQUENCE</scope>
</reference>
<accession>A0AC59YE42</accession>
<sequence>MKHDEGEHSAHQSGTSRPPSAPPSAFPVGELLRCPADFDRTPQSPLTVAGSSAGLCTPAADSHGQLSPNGHNVGDLCEQKELGLADGPQSSTLWLRRNQGAFF</sequence>
<reference evidence="1" key="1">
    <citation type="submission" date="2023-05" db="EMBL/GenBank/DDBJ databases">
        <authorList>
            <consortium name="ELIXIR-Norway"/>
        </authorList>
    </citation>
    <scope>NUCLEOTIDE SEQUENCE</scope>
</reference>
<proteinExistence type="predicted"/>
<dbReference type="Proteomes" id="UP001162501">
    <property type="component" value="Chromosome 14"/>
</dbReference>
<dbReference type="EMBL" id="OX596098">
    <property type="protein sequence ID" value="CAM9619976.1"/>
    <property type="molecule type" value="Genomic_DNA"/>
</dbReference>
<evidence type="ECO:0000313" key="1">
    <source>
        <dbReference type="EMBL" id="CAM9619976.1"/>
    </source>
</evidence>
<evidence type="ECO:0000313" key="2">
    <source>
        <dbReference type="Proteomes" id="UP001162501"/>
    </source>
</evidence>
<name>A0AC59YE42_RANTA</name>